<keyword evidence="4" id="KW-1185">Reference proteome</keyword>
<dbReference type="GO" id="GO:0005525">
    <property type="term" value="F:GTP binding"/>
    <property type="evidence" value="ECO:0007669"/>
    <property type="project" value="InterPro"/>
</dbReference>
<protein>
    <recommendedName>
        <fullName evidence="2">Tubulin/FtsZ GTPase domain-containing protein</fullName>
    </recommendedName>
</protein>
<feature type="region of interest" description="Disordered" evidence="1">
    <location>
        <begin position="320"/>
        <end position="339"/>
    </location>
</feature>
<proteinExistence type="predicted"/>
<dbReference type="Gene3D" id="3.40.50.1440">
    <property type="entry name" value="Tubulin/FtsZ, GTPase domain"/>
    <property type="match status" value="1"/>
</dbReference>
<dbReference type="RefSeq" id="WP_154517954.1">
    <property type="nucleotide sequence ID" value="NZ_VUMT01000005.1"/>
</dbReference>
<evidence type="ECO:0000313" key="3">
    <source>
        <dbReference type="EMBL" id="MSS63162.1"/>
    </source>
</evidence>
<gene>
    <name evidence="3" type="ORF">FYJ58_04620</name>
</gene>
<organism evidence="3 4">
    <name type="scientific">Velocimicrobium porci</name>
    <dbReference type="NCBI Taxonomy" id="2606634"/>
    <lineage>
        <taxon>Bacteria</taxon>
        <taxon>Bacillati</taxon>
        <taxon>Bacillota</taxon>
        <taxon>Clostridia</taxon>
        <taxon>Lachnospirales</taxon>
        <taxon>Lachnospiraceae</taxon>
        <taxon>Velocimicrobium</taxon>
    </lineage>
</organism>
<dbReference type="Pfam" id="PF00091">
    <property type="entry name" value="Tubulin"/>
    <property type="match status" value="1"/>
</dbReference>
<evidence type="ECO:0000259" key="2">
    <source>
        <dbReference type="Pfam" id="PF00091"/>
    </source>
</evidence>
<dbReference type="SUPFAM" id="SSF52490">
    <property type="entry name" value="Tubulin nucleotide-binding domain-like"/>
    <property type="match status" value="1"/>
</dbReference>
<sequence>MLKDKVAFLGLGCCGGKIAKNFVDMGYKGIAVNGSEQDLRALGGMPKHHLKGFDGFGGHRERAIECLASNEGFLSSVQELQEEIIIPIFGAGGSTGSGCGTVITELLVEAGKIVCPVIALPSSDEAIIKHSNAYQAVQELQEIEGAGTSFFINNDKTNNYEYTNKAFAKMLDVFLSNDSYGSRNNFDVSERMEMLQDNGATVLSLAKEKDTMIEKLTNGIFAPLEANKICEHIAIIHAGNDNKDIEPSEVIAIAGKPSNIYEGYNGKSTLIAVSGLDFPITHINKLGNIAKEIYEERKRNRQQSASKLEGLDFLKEEKKEPLKKKTMSKLDLLKKRMES</sequence>
<dbReference type="InterPro" id="IPR036525">
    <property type="entry name" value="Tubulin/FtsZ_GTPase_sf"/>
</dbReference>
<accession>A0A6L5XWN7</accession>
<reference evidence="3 4" key="1">
    <citation type="submission" date="2019-08" db="EMBL/GenBank/DDBJ databases">
        <title>In-depth cultivation of the pig gut microbiome towards novel bacterial diversity and tailored functional studies.</title>
        <authorList>
            <person name="Wylensek D."/>
            <person name="Hitch T.C.A."/>
            <person name="Clavel T."/>
        </authorList>
    </citation>
    <scope>NUCLEOTIDE SEQUENCE [LARGE SCALE GENOMIC DNA]</scope>
    <source>
        <strain evidence="3 4">WCA-693-APC-MOT-I</strain>
    </source>
</reference>
<dbReference type="Proteomes" id="UP000482209">
    <property type="component" value="Unassembled WGS sequence"/>
</dbReference>
<name>A0A6L5XWN7_9FIRM</name>
<evidence type="ECO:0000256" key="1">
    <source>
        <dbReference type="SAM" id="MobiDB-lite"/>
    </source>
</evidence>
<evidence type="ECO:0000313" key="4">
    <source>
        <dbReference type="Proteomes" id="UP000482209"/>
    </source>
</evidence>
<dbReference type="InterPro" id="IPR003008">
    <property type="entry name" value="Tubulin_FtsZ_GTPase"/>
</dbReference>
<dbReference type="AlphaFoldDB" id="A0A6L5XWN7"/>
<dbReference type="EMBL" id="VUMT01000005">
    <property type="protein sequence ID" value="MSS63162.1"/>
    <property type="molecule type" value="Genomic_DNA"/>
</dbReference>
<feature type="domain" description="Tubulin/FtsZ GTPase" evidence="2">
    <location>
        <begin position="8"/>
        <end position="158"/>
    </location>
</feature>
<dbReference type="Gene3D" id="3.30.1330.150">
    <property type="match status" value="1"/>
</dbReference>
<comment type="caution">
    <text evidence="3">The sequence shown here is derived from an EMBL/GenBank/DDBJ whole genome shotgun (WGS) entry which is preliminary data.</text>
</comment>